<dbReference type="AlphaFoldDB" id="A0A0A2JG46"/>
<gene>
    <name evidence="4" type="ORF">PEX2_062490</name>
</gene>
<dbReference type="HOGENOM" id="CLU_009650_2_2_1"/>
<dbReference type="Pfam" id="PF11885">
    <property type="entry name" value="DUF3405"/>
    <property type="match status" value="1"/>
</dbReference>
<dbReference type="VEuPathDB" id="FungiDB:PEXP_091250"/>
<dbReference type="InterPro" id="IPR036291">
    <property type="entry name" value="NAD(P)-bd_dom_sf"/>
</dbReference>
<evidence type="ECO:0000313" key="5">
    <source>
        <dbReference type="Proteomes" id="UP000030143"/>
    </source>
</evidence>
<evidence type="ECO:0000256" key="1">
    <source>
        <dbReference type="SAM" id="MobiDB-lite"/>
    </source>
</evidence>
<dbReference type="InterPro" id="IPR008927">
    <property type="entry name" value="6-PGluconate_DH-like_C_sf"/>
</dbReference>
<comment type="caution">
    <text evidence="4">The sequence shown here is derived from an EMBL/GenBank/DDBJ whole genome shotgun (WGS) entry which is preliminary data.</text>
</comment>
<accession>A0A0A2JG46</accession>
<sequence length="834" mass="94810">MLFKGTDLALQKLSMVLVASFVFVVILLRPQINEHILPLRLWKDGHDSTSRPIPYNPYPDYNSAAWKRKWRGSYQQCVGPDGALLDPKNEDMAMKGYRWKQSEFPTPIFGSYEAWHLDRDLCVDLSSRYGTYGYEVKTRDGVASRISRNWEGVNWAELQRACLGSNRERYNKSNPEPKKSTLHKQQTQQVEYRHKKHRHRKSRLPQFHLRKAVILRSTIDMKYTTNDIHNIRAMVMEHSLLSGAEYEVILLIDAKDEILPEPMDNVAMDSFKEEYLPKELRGLAVFFNTKLLEDWYPTIDVHEAMYQYFQPVQIFSLLYQQYDFIWQFEMDARYTGHLYHLLEQATAFAKQQPRKHLWERNSYFYIPKVHGTWDEFNKMVDQSMVDRPTVWGPVLAKGLNVSKEAPFPAPTPTAEIDRSRWGVGEEPDVITWLPQFNPASTGWPMRDVIYEFIEGQSTPRRASPVAMSRLLARVLRLMHTDLVDNGLALGSEMSPTSWALYYGLKSVQIPQPVYHAQEWDLEELNRRANSGEPGAISVRSDSIWTWNMHHDILKNMTYMFDSEYSGRLYRAWLGDGNVEETSDDAALNAIVDEILAVKDIDDKLFVDTTTVHPNTTKETDEKLKNRNASFVAAPVFGATPAAESGTVLMAMAGPSPAIDKLAPFGKGVIARDVMIVSDQPEKATLLKTLGNFLVAGTMEIVGEAQVLAEKSDLGTGMLEKLLELNFGSLMHSSSRRMTQGVYLPEEGQSPWSNLNLGIKDVQHGISCAQNVGARLKVAEVALENMSRAKDFSDAHGGRPLDSSSGYGVIRQDSGLDFENAFVKERDTRKENGSS</sequence>
<dbReference type="SUPFAM" id="SSF51735">
    <property type="entry name" value="NAD(P)-binding Rossmann-fold domains"/>
    <property type="match status" value="1"/>
</dbReference>
<organism evidence="4 5">
    <name type="scientific">Penicillium expansum</name>
    <name type="common">Blue mold rot fungus</name>
    <dbReference type="NCBI Taxonomy" id="27334"/>
    <lineage>
        <taxon>Eukaryota</taxon>
        <taxon>Fungi</taxon>
        <taxon>Dikarya</taxon>
        <taxon>Ascomycota</taxon>
        <taxon>Pezizomycotina</taxon>
        <taxon>Eurotiomycetes</taxon>
        <taxon>Eurotiomycetidae</taxon>
        <taxon>Eurotiales</taxon>
        <taxon>Aspergillaceae</taxon>
        <taxon>Penicillium</taxon>
    </lineage>
</organism>
<dbReference type="GO" id="GO:0050661">
    <property type="term" value="F:NADP binding"/>
    <property type="evidence" value="ECO:0007669"/>
    <property type="project" value="InterPro"/>
</dbReference>
<dbReference type="Pfam" id="PF03446">
    <property type="entry name" value="NAD_binding_2"/>
    <property type="match status" value="1"/>
</dbReference>
<reference evidence="4 5" key="1">
    <citation type="journal article" date="2015" name="Mol. Plant Microbe Interact.">
        <title>Genome, transcriptome, and functional analyses of Penicillium expansum provide new insights into secondary metabolism and pathogenicity.</title>
        <authorList>
            <person name="Ballester A.R."/>
            <person name="Marcet-Houben M."/>
            <person name="Levin E."/>
            <person name="Sela N."/>
            <person name="Selma-Lazaro C."/>
            <person name="Carmona L."/>
            <person name="Wisniewski M."/>
            <person name="Droby S."/>
            <person name="Gonzalez-Candelas L."/>
            <person name="Gabaldon T."/>
        </authorList>
    </citation>
    <scope>NUCLEOTIDE SEQUENCE [LARGE SCALE GENOMIC DNA]</scope>
    <source>
        <strain evidence="4 5">MD-8</strain>
    </source>
</reference>
<feature type="compositionally biased region" description="Basic and acidic residues" evidence="1">
    <location>
        <begin position="166"/>
        <end position="179"/>
    </location>
</feature>
<dbReference type="STRING" id="27334.A0A0A2JG46"/>
<dbReference type="InterPro" id="IPR006115">
    <property type="entry name" value="6PGDH_NADP-bd"/>
</dbReference>
<keyword evidence="2" id="KW-1133">Transmembrane helix</keyword>
<keyword evidence="5" id="KW-1185">Reference proteome</keyword>
<keyword evidence="2" id="KW-0472">Membrane</keyword>
<name>A0A0A2JG46_PENEN</name>
<feature type="domain" description="6-phosphogluconate dehydrogenase NADP-binding" evidence="3">
    <location>
        <begin position="588"/>
        <end position="663"/>
    </location>
</feature>
<dbReference type="Proteomes" id="UP000030143">
    <property type="component" value="Unassembled WGS sequence"/>
</dbReference>
<dbReference type="GeneID" id="27678940"/>
<dbReference type="InterPro" id="IPR013328">
    <property type="entry name" value="6PGD_dom2"/>
</dbReference>
<dbReference type="InterPro" id="IPR021822">
    <property type="entry name" value="DUF3405"/>
</dbReference>
<keyword evidence="2" id="KW-0812">Transmembrane</keyword>
<protein>
    <recommendedName>
        <fullName evidence="3">6-phosphogluconate dehydrogenase NADP-binding domain-containing protein</fullName>
    </recommendedName>
</protein>
<dbReference type="PANTHER" id="PTHR36205:SF4">
    <property type="match status" value="1"/>
</dbReference>
<dbReference type="Gene3D" id="1.10.1040.10">
    <property type="entry name" value="N-(1-d-carboxylethyl)-l-norvaline Dehydrogenase, domain 2"/>
    <property type="match status" value="1"/>
</dbReference>
<evidence type="ECO:0000313" key="4">
    <source>
        <dbReference type="EMBL" id="KGO53638.1"/>
    </source>
</evidence>
<dbReference type="EMBL" id="JQFZ01000248">
    <property type="protein sequence ID" value="KGO53638.1"/>
    <property type="molecule type" value="Genomic_DNA"/>
</dbReference>
<dbReference type="Gene3D" id="3.40.50.720">
    <property type="entry name" value="NAD(P)-binding Rossmann-like Domain"/>
    <property type="match status" value="1"/>
</dbReference>
<dbReference type="RefSeq" id="XP_016596227.1">
    <property type="nucleotide sequence ID" value="XM_016743520.1"/>
</dbReference>
<feature type="transmembrane region" description="Helical" evidence="2">
    <location>
        <begin position="12"/>
        <end position="30"/>
    </location>
</feature>
<feature type="region of interest" description="Disordered" evidence="1">
    <location>
        <begin position="166"/>
        <end position="197"/>
    </location>
</feature>
<proteinExistence type="predicted"/>
<dbReference type="PANTHER" id="PTHR36205">
    <property type="entry name" value="CHROMOSOME 19, WHOLE GENOME SHOTGUN SEQUENCE"/>
    <property type="match status" value="1"/>
</dbReference>
<evidence type="ECO:0000259" key="3">
    <source>
        <dbReference type="Pfam" id="PF03446"/>
    </source>
</evidence>
<evidence type="ECO:0000256" key="2">
    <source>
        <dbReference type="SAM" id="Phobius"/>
    </source>
</evidence>
<dbReference type="SUPFAM" id="SSF48179">
    <property type="entry name" value="6-phosphogluconate dehydrogenase C-terminal domain-like"/>
    <property type="match status" value="1"/>
</dbReference>